<gene>
    <name evidence="4" type="ORF">DQ384_32405</name>
</gene>
<dbReference type="InterPro" id="IPR016181">
    <property type="entry name" value="Acyl_CoA_acyltransferase"/>
</dbReference>
<feature type="domain" description="N-acetyltransferase" evidence="3">
    <location>
        <begin position="124"/>
        <end position="252"/>
    </location>
</feature>
<evidence type="ECO:0000259" key="3">
    <source>
        <dbReference type="PROSITE" id="PS51186"/>
    </source>
</evidence>
<dbReference type="InterPro" id="IPR056935">
    <property type="entry name" value="Rv0428c-like_C"/>
</dbReference>
<dbReference type="GO" id="GO:0016747">
    <property type="term" value="F:acyltransferase activity, transferring groups other than amino-acyl groups"/>
    <property type="evidence" value="ECO:0007669"/>
    <property type="project" value="InterPro"/>
</dbReference>
<dbReference type="InterPro" id="IPR050680">
    <property type="entry name" value="YpeA/RimI_acetyltransf"/>
</dbReference>
<proteinExistence type="predicted"/>
<evidence type="ECO:0000256" key="2">
    <source>
        <dbReference type="ARBA" id="ARBA00023315"/>
    </source>
</evidence>
<keyword evidence="2" id="KW-0012">Acyltransferase</keyword>
<keyword evidence="1 4" id="KW-0808">Transferase</keyword>
<keyword evidence="5" id="KW-1185">Reference proteome</keyword>
<reference evidence="4 5" key="1">
    <citation type="submission" date="2018-06" db="EMBL/GenBank/DDBJ databases">
        <title>Sphaerisporangium craniellae sp. nov., isolated from a marine sponge in the South China Sea.</title>
        <authorList>
            <person name="Li L."/>
        </authorList>
    </citation>
    <scope>NUCLEOTIDE SEQUENCE [LARGE SCALE GENOMIC DNA]</scope>
    <source>
        <strain evidence="4 5">CCTCC AA 208026</strain>
    </source>
</reference>
<organism evidence="4 5">
    <name type="scientific">Sphaerisporangium album</name>
    <dbReference type="NCBI Taxonomy" id="509200"/>
    <lineage>
        <taxon>Bacteria</taxon>
        <taxon>Bacillati</taxon>
        <taxon>Actinomycetota</taxon>
        <taxon>Actinomycetes</taxon>
        <taxon>Streptosporangiales</taxon>
        <taxon>Streptosporangiaceae</taxon>
        <taxon>Sphaerisporangium</taxon>
    </lineage>
</organism>
<dbReference type="SUPFAM" id="SSF55729">
    <property type="entry name" value="Acyl-CoA N-acyltransferases (Nat)"/>
    <property type="match status" value="1"/>
</dbReference>
<evidence type="ECO:0000256" key="1">
    <source>
        <dbReference type="ARBA" id="ARBA00022679"/>
    </source>
</evidence>
<sequence>MLPRVSSGSLDFDLLVHLAWPAPYQEKLGGWVLRHADGVTKRANSVLPLGEPEDVDQAIDAAERFYAERGLPCVFSMGPGAPASLDERLEARGYRVVDRTTYLTASLDGPLAEDSEETAPARVGLYEEPSPEWLAAWWAVDGRYDGEGLPCATRILRGVPATYADVRQGGRALAVGRSVLQGDTLGIYCMATLPEARRRGLAGAVLRTLTADGRARGAVRAYLVVIASNAPAIALYTRHGFTPTGGYHYRVR</sequence>
<accession>A0A367F542</accession>
<dbReference type="Gene3D" id="3.40.630.30">
    <property type="match status" value="1"/>
</dbReference>
<dbReference type="Pfam" id="PF24553">
    <property type="entry name" value="Rv0428c_C"/>
    <property type="match status" value="1"/>
</dbReference>
<evidence type="ECO:0000313" key="5">
    <source>
        <dbReference type="Proteomes" id="UP000253094"/>
    </source>
</evidence>
<dbReference type="EMBL" id="QOIL01000023">
    <property type="protein sequence ID" value="RCG25049.1"/>
    <property type="molecule type" value="Genomic_DNA"/>
</dbReference>
<dbReference type="PANTHER" id="PTHR43420">
    <property type="entry name" value="ACETYLTRANSFERASE"/>
    <property type="match status" value="1"/>
</dbReference>
<dbReference type="InterPro" id="IPR000182">
    <property type="entry name" value="GNAT_dom"/>
</dbReference>
<comment type="caution">
    <text evidence="4">The sequence shown here is derived from an EMBL/GenBank/DDBJ whole genome shotgun (WGS) entry which is preliminary data.</text>
</comment>
<dbReference type="PROSITE" id="PS51186">
    <property type="entry name" value="GNAT"/>
    <property type="match status" value="1"/>
</dbReference>
<protein>
    <submittedName>
        <fullName evidence="4">GNAT family N-acetyltransferase</fullName>
    </submittedName>
</protein>
<dbReference type="Proteomes" id="UP000253094">
    <property type="component" value="Unassembled WGS sequence"/>
</dbReference>
<dbReference type="CDD" id="cd04301">
    <property type="entry name" value="NAT_SF"/>
    <property type="match status" value="1"/>
</dbReference>
<dbReference type="OrthoDB" id="5243104at2"/>
<dbReference type="RefSeq" id="WP_114032680.1">
    <property type="nucleotide sequence ID" value="NZ_QOIL01000023.1"/>
</dbReference>
<name>A0A367F542_9ACTN</name>
<dbReference type="AlphaFoldDB" id="A0A367F542"/>
<evidence type="ECO:0000313" key="4">
    <source>
        <dbReference type="EMBL" id="RCG25049.1"/>
    </source>
</evidence>